<gene>
    <name evidence="2" type="ORF">KIPB_002596</name>
</gene>
<proteinExistence type="predicted"/>
<name>A0A9K3GGS5_9EUKA</name>
<dbReference type="Proteomes" id="UP000265618">
    <property type="component" value="Unassembled WGS sequence"/>
</dbReference>
<dbReference type="SUPFAM" id="SSF46966">
    <property type="entry name" value="Spectrin repeat"/>
    <property type="match status" value="1"/>
</dbReference>
<reference evidence="2 3" key="1">
    <citation type="journal article" date="2018" name="PLoS ONE">
        <title>The draft genome of Kipferlia bialata reveals reductive genome evolution in fornicate parasites.</title>
        <authorList>
            <person name="Tanifuji G."/>
            <person name="Takabayashi S."/>
            <person name="Kume K."/>
            <person name="Takagi M."/>
            <person name="Nakayama T."/>
            <person name="Kamikawa R."/>
            <person name="Inagaki Y."/>
            <person name="Hashimoto T."/>
        </authorList>
    </citation>
    <scope>NUCLEOTIDE SEQUENCE [LARGE SCALE GENOMIC DNA]</scope>
    <source>
        <strain evidence="2">NY0173</strain>
    </source>
</reference>
<keyword evidence="3" id="KW-1185">Reference proteome</keyword>
<organism evidence="2 3">
    <name type="scientific">Kipferlia bialata</name>
    <dbReference type="NCBI Taxonomy" id="797122"/>
    <lineage>
        <taxon>Eukaryota</taxon>
        <taxon>Metamonada</taxon>
        <taxon>Carpediemonas-like organisms</taxon>
        <taxon>Kipferlia</taxon>
    </lineage>
</organism>
<feature type="non-terminal residue" evidence="2">
    <location>
        <position position="1"/>
    </location>
</feature>
<protein>
    <submittedName>
        <fullName evidence="2">Uncharacterized protein</fullName>
    </submittedName>
</protein>
<feature type="region of interest" description="Disordered" evidence="1">
    <location>
        <begin position="883"/>
        <end position="903"/>
    </location>
</feature>
<evidence type="ECO:0000313" key="3">
    <source>
        <dbReference type="Proteomes" id="UP000265618"/>
    </source>
</evidence>
<feature type="compositionally biased region" description="Basic and acidic residues" evidence="1">
    <location>
        <begin position="482"/>
        <end position="496"/>
    </location>
</feature>
<evidence type="ECO:0000256" key="1">
    <source>
        <dbReference type="SAM" id="MobiDB-lite"/>
    </source>
</evidence>
<dbReference type="Gene3D" id="1.20.58.60">
    <property type="match status" value="1"/>
</dbReference>
<accession>A0A9K3GGS5</accession>
<feature type="region of interest" description="Disordered" evidence="1">
    <location>
        <begin position="1163"/>
        <end position="1182"/>
    </location>
</feature>
<evidence type="ECO:0000313" key="2">
    <source>
        <dbReference type="EMBL" id="GIQ81611.1"/>
    </source>
</evidence>
<dbReference type="EMBL" id="BDIP01000442">
    <property type="protein sequence ID" value="GIQ81611.1"/>
    <property type="molecule type" value="Genomic_DNA"/>
</dbReference>
<sequence>VMAGMSAADRWDTALTAVTSPMGLPVLIEGETMTCPSVQGHDMSHIDGRTVLQCVAVLFQAYSDVETPTMAIRTVGESLRKRVIISGRVAGYEALAGEVLRWAKGRIRTISVMASSLPVTSSRKAQPVSVATLHQHARMYHTHHTRDMHDTYAKVTASALQRADADFLERALSNGKFVAPRGLGFDDLVEGICEVSQYAQEYGDGIAQAYGTHISQAIISMVIGALGAETSRFITGSVPFLSNMSSSLAKTVPAGVLGLLAVEKSVFRFGHDYARYQFMLRVLQSLGSHLSQTGFDASPFTDPGSRPSSLVSLWQALPMSADQLDSALLDQVCVTRAVSLALCVFAASVQTLTGRFAGAIDPLTSPEIAPEAQLTVLRSLEREVPGMQETHARLRDIESLLEEFGVHTAEVVDPDAKELHTLLTDYREFLAKRQGELNADMAGRSPDAVLADYLSVARALDDVMQQALDDYIDIQTRARKGARPDQAEKGSRDGPGKGRYSVGEQDSEDEYSSEGSASDFAVDEPVSSAAVSSVMSPTLVSGEPSGLFADGFSLEELKSLQLRDPQRLDEAITLDEWQLARSMALVQVHNATKRDRLSAVASLEAMETVLRKRSIYVSISSESLATRYALLDNLVTELAQSLQGKAGSVQECADQVSEATSALEAFASVLQDARDRVVNASHTPQSAEELQTGLSDLLDVREDLLANVADMQRVVDSLSSLVALPLSTTTLELLRRALSKVKGRWDRLFEYADSASLKRDAVMAGVAQVAEWVEFVEGTLPGLEDWVNQTRKEVPLVKGTNAPVHLHNIDTELSRRYSTVYRLGAVSRIITESLERTEADPELRNGISLLNGDGGIVIDEIRPTVAEFERSWQALRTELADSMGSRVDTHPRGGRGGTDGAVSVSGVDGLEDGRYLRRLLELMCSNSHSTITETAGLLHALVTGETDDSSDTTLQSLALREFPAVFHILRLIQSIRIGTGLDSHSPDIDRVGLVAKQELDYRGEKEIQTISEASSTARQELLAQVPLLTDMLRPESPAIGRLESLVAREAPLDPSAQDVSDALSPDAIASRYEGLRSALSQTVGNLVTETRAFMDQRRQKTCAQELFSRLQCMCVELADSLCVPVPPMRTADDVAAEKDRAETLTEQYESVCALRDELLQYKTPTEKDAGDDEEFGESSSQGSDEYEVMGQFVDNCLQVLEGLRDFHAHTLSTGETVTHEKARLAERQFELFSLVKDVLQIGESVVSQAGLVESSSDVSSTVSDASHMASLIPLLSGILTDLRQLHSPTIQGSRLVGSVRVPALTHVVGSTTVPGAKGGDSSIGLAEQLMVIEPSKAVPVDELDALAERVTRLSRAIPPALESLSSRRSLATGELRLLARCDDSQHLIESANRLLDDPLMSVPEVLDVQRGVDIGSLFGPPTAVPDSSGVPHGGGVRDSLLDRHPLEPELSAISRSQALGILTDLKSSRELCMYLPGVEAVLRYQSDHLTNWHQTLRASVGSVIRAIEEHLEIRRRSRISGEDYGSSTDSVTKETETEQTLILKLTQLKDTRSSAAERVNMSRQDCAVSLKGLRGAAAAANDYDTEAAELKRLLDDMATSVQTEVPLTTPSVTCHTEFSPPPTMYTPTPTVYIKYKNSLVLINAAQALTRPE</sequence>
<comment type="caution">
    <text evidence="2">The sequence shown here is derived from an EMBL/GenBank/DDBJ whole genome shotgun (WGS) entry which is preliminary data.</text>
</comment>
<feature type="region of interest" description="Disordered" evidence="1">
    <location>
        <begin position="478"/>
        <end position="519"/>
    </location>
</feature>